<dbReference type="Proteomes" id="UP000236755">
    <property type="component" value="Unassembled WGS sequence"/>
</dbReference>
<name>A0A1H3XFA5_9EURY</name>
<accession>A0A1H3XFA5</accession>
<keyword evidence="2" id="KW-1185">Reference proteome</keyword>
<dbReference type="OrthoDB" id="384699at2157"/>
<proteinExistence type="predicted"/>
<dbReference type="EMBL" id="FNQT01000001">
    <property type="protein sequence ID" value="SDZ98029.1"/>
    <property type="molecule type" value="Genomic_DNA"/>
</dbReference>
<dbReference type="AlphaFoldDB" id="A0A1H3XFA5"/>
<gene>
    <name evidence="1" type="ORF">SAMN04488065_1532</name>
</gene>
<protein>
    <submittedName>
        <fullName evidence="1">Uncharacterized protein</fullName>
    </submittedName>
</protein>
<organism evidence="1 2">
    <name type="scientific">Haloplanus vescus</name>
    <dbReference type="NCBI Taxonomy" id="555874"/>
    <lineage>
        <taxon>Archaea</taxon>
        <taxon>Methanobacteriati</taxon>
        <taxon>Methanobacteriota</taxon>
        <taxon>Stenosarchaea group</taxon>
        <taxon>Halobacteria</taxon>
        <taxon>Halobacteriales</taxon>
        <taxon>Haloferacaceae</taxon>
        <taxon>Haloplanus</taxon>
    </lineage>
</organism>
<dbReference type="RefSeq" id="WP_092633461.1">
    <property type="nucleotide sequence ID" value="NZ_FNQT01000001.1"/>
</dbReference>
<reference evidence="1 2" key="1">
    <citation type="submission" date="2016-10" db="EMBL/GenBank/DDBJ databases">
        <authorList>
            <person name="de Groot N.N."/>
        </authorList>
    </citation>
    <scope>NUCLEOTIDE SEQUENCE [LARGE SCALE GENOMIC DNA]</scope>
    <source>
        <strain evidence="1 2">CGMCC 1.8712</strain>
    </source>
</reference>
<sequence length="123" mass="13401">MDIGVLRWPLAGQRREFVSLKISEREQSDIEGLSEPPSTIRQSGGVTEYWHCSPQEGKQAKSDDDRLVDGATFPIFAFGNQIIGRLIAVVSTTGNDIGSECNDGFAAGRTIAPLFKSLFELAL</sequence>
<evidence type="ECO:0000313" key="2">
    <source>
        <dbReference type="Proteomes" id="UP000236755"/>
    </source>
</evidence>
<evidence type="ECO:0000313" key="1">
    <source>
        <dbReference type="EMBL" id="SDZ98029.1"/>
    </source>
</evidence>